<dbReference type="SUPFAM" id="SSF48498">
    <property type="entry name" value="Tetracyclin repressor-like, C-terminal domain"/>
    <property type="match status" value="1"/>
</dbReference>
<reference evidence="2" key="1">
    <citation type="journal article" date="2019" name="Int. J. Syst. Evol. Microbiol.">
        <title>The Global Catalogue of Microorganisms (GCM) 10K type strain sequencing project: providing services to taxonomists for standard genome sequencing and annotation.</title>
        <authorList>
            <consortium name="The Broad Institute Genomics Platform"/>
            <consortium name="The Broad Institute Genome Sequencing Center for Infectious Disease"/>
            <person name="Wu L."/>
            <person name="Ma J."/>
        </authorList>
    </citation>
    <scope>NUCLEOTIDE SEQUENCE [LARGE SCALE GENOMIC DNA]</scope>
    <source>
        <strain evidence="2">JCM 18542</strain>
    </source>
</reference>
<gene>
    <name evidence="1" type="ORF">GCM10023353_20570</name>
</gene>
<dbReference type="RefSeq" id="WP_200171157.1">
    <property type="nucleotide sequence ID" value="NZ_BAABKQ010000001.1"/>
</dbReference>
<accession>A0ABP9CV36</accession>
<name>A0ABP9CV36_9ACTN</name>
<sequence>MSRTAFYAYFRSKHETFVVVAGQVRDDFLHAHELPGNLDPRAMGRASIAAFLTAHAQYSALLTVIEHEAGADSEIDAIWHEMQRRPARRMARYVRDLAAQDQADPVAEPEMLAESMFALFRRFGAELAVDTIDAADPTGRFARRVDELTAVYLRLIGAE</sequence>
<dbReference type="InterPro" id="IPR036271">
    <property type="entry name" value="Tet_transcr_reg_TetR-rel_C_sf"/>
</dbReference>
<evidence type="ECO:0008006" key="3">
    <source>
        <dbReference type="Google" id="ProtNLM"/>
    </source>
</evidence>
<protein>
    <recommendedName>
        <fullName evidence="3">TetR/AcrR family transcriptional regulator</fullName>
    </recommendedName>
</protein>
<evidence type="ECO:0000313" key="1">
    <source>
        <dbReference type="EMBL" id="GAA4814983.1"/>
    </source>
</evidence>
<keyword evidence="2" id="KW-1185">Reference proteome</keyword>
<dbReference type="EMBL" id="BAABKQ010000001">
    <property type="protein sequence ID" value="GAA4814983.1"/>
    <property type="molecule type" value="Genomic_DNA"/>
</dbReference>
<organism evidence="1 2">
    <name type="scientific">Tomitella cavernea</name>
    <dbReference type="NCBI Taxonomy" id="1387982"/>
    <lineage>
        <taxon>Bacteria</taxon>
        <taxon>Bacillati</taxon>
        <taxon>Actinomycetota</taxon>
        <taxon>Actinomycetes</taxon>
        <taxon>Mycobacteriales</taxon>
        <taxon>Tomitella</taxon>
    </lineage>
</organism>
<evidence type="ECO:0000313" key="2">
    <source>
        <dbReference type="Proteomes" id="UP001500839"/>
    </source>
</evidence>
<proteinExistence type="predicted"/>
<dbReference type="Proteomes" id="UP001500839">
    <property type="component" value="Unassembled WGS sequence"/>
</dbReference>
<dbReference type="Gene3D" id="1.10.357.10">
    <property type="entry name" value="Tetracycline Repressor, domain 2"/>
    <property type="match status" value="1"/>
</dbReference>
<comment type="caution">
    <text evidence="1">The sequence shown here is derived from an EMBL/GenBank/DDBJ whole genome shotgun (WGS) entry which is preliminary data.</text>
</comment>